<dbReference type="EMBL" id="JACHIU010000001">
    <property type="protein sequence ID" value="MBB6473053.1"/>
    <property type="molecule type" value="Genomic_DNA"/>
</dbReference>
<dbReference type="RefSeq" id="WP_184980551.1">
    <property type="nucleotide sequence ID" value="NZ_BAAALO010000093.1"/>
</dbReference>
<gene>
    <name evidence="5" type="ORF">BJ992_002484</name>
</gene>
<proteinExistence type="predicted"/>
<dbReference type="Gene3D" id="3.50.50.60">
    <property type="entry name" value="FAD/NAD(P)-binding domain"/>
    <property type="match status" value="2"/>
</dbReference>
<sequence length="538" mass="58413">MDRSDRTATTYDAIIVGGGHNGLVAAAYLARTGLRPLVLEARAVTGGAATTETPWGPEFKVTALSYVMSLMPPTILNDLRLAEHGYRVVPMGPDFMPFPDGRSLMLTGDERHDHAELSVFGRGDADAMPRYEAWLRGVGDVLAPLLMKTPPNVGSMRPRDLMGQLRLAWAMRGLRTRGAADAVRLFTMSISDLLDEWFESPQVKGTMAINGVIGTWAGPAEPGTAYVMMHHTIGDVGDGKMGSWGYPIGGMGAVSAAIRRSAEAFGAHVLTDAKVERIAVRGGRVTGVALADGREFTAPVVVAATHPRITFLDQIERAELPDDFVADIERWRSRSGVVKINVALSRLPRFASRPDLAPEQLSGSVELCHDLEYVERAFQDAREGRPAAAPFSDSVIPSILDPSLCPPGTHVMSMFTQWVPHTWSAEPHEAELDAYADRVIGLYDDLAPGFKASVLHRQVIGPHRMEQQYGLVGGNIFHGELSADQLFHLRPAPGYAGYTTPVRGLYQCSSATHGGGGVTGIAGYLCSQRILRDRRWRR</sequence>
<dbReference type="PANTHER" id="PTHR10668">
    <property type="entry name" value="PHYTOENE DEHYDROGENASE"/>
    <property type="match status" value="1"/>
</dbReference>
<evidence type="ECO:0000256" key="2">
    <source>
        <dbReference type="ARBA" id="ARBA00038825"/>
    </source>
</evidence>
<dbReference type="Pfam" id="PF13450">
    <property type="entry name" value="NAD_binding_8"/>
    <property type="match status" value="1"/>
</dbReference>
<comment type="function">
    <text evidence="1">Probable oxidoreductase that may play a role as regulator of mitochondrial function.</text>
</comment>
<reference evidence="5 6" key="1">
    <citation type="submission" date="2020-08" db="EMBL/GenBank/DDBJ databases">
        <title>Sequencing the genomes of 1000 actinobacteria strains.</title>
        <authorList>
            <person name="Klenk H.-P."/>
        </authorList>
    </citation>
    <scope>NUCLEOTIDE SEQUENCE [LARGE SCALE GENOMIC DNA]</scope>
    <source>
        <strain evidence="5 6">DSM 44936</strain>
    </source>
</reference>
<evidence type="ECO:0000259" key="4">
    <source>
        <dbReference type="Pfam" id="PF01593"/>
    </source>
</evidence>
<protein>
    <recommendedName>
        <fullName evidence="3">Pyridine nucleotide-disulfide oxidoreductase domain-containing protein 2</fullName>
    </recommendedName>
</protein>
<evidence type="ECO:0000256" key="3">
    <source>
        <dbReference type="ARBA" id="ARBA00040298"/>
    </source>
</evidence>
<keyword evidence="6" id="KW-1185">Reference proteome</keyword>
<dbReference type="Proteomes" id="UP000555564">
    <property type="component" value="Unassembled WGS sequence"/>
</dbReference>
<dbReference type="InterPro" id="IPR002937">
    <property type="entry name" value="Amino_oxidase"/>
</dbReference>
<name>A0A7X0IFJ6_9ACTN</name>
<comment type="subunit">
    <text evidence="2">Interacts with COX5B; this interaction may contribute to localize PYROXD2 to the inner face of the inner mitochondrial membrane.</text>
</comment>
<feature type="domain" description="Amine oxidase" evidence="4">
    <location>
        <begin position="240"/>
        <end position="457"/>
    </location>
</feature>
<accession>A0A7X0IFJ6</accession>
<dbReference type="Pfam" id="PF01593">
    <property type="entry name" value="Amino_oxidase"/>
    <property type="match status" value="1"/>
</dbReference>
<dbReference type="InterPro" id="IPR036188">
    <property type="entry name" value="FAD/NAD-bd_sf"/>
</dbReference>
<dbReference type="SUPFAM" id="SSF51905">
    <property type="entry name" value="FAD/NAD(P)-binding domain"/>
    <property type="match status" value="1"/>
</dbReference>
<evidence type="ECO:0000313" key="6">
    <source>
        <dbReference type="Proteomes" id="UP000555564"/>
    </source>
</evidence>
<dbReference type="AlphaFoldDB" id="A0A7X0IFJ6"/>
<dbReference type="GO" id="GO:0016491">
    <property type="term" value="F:oxidoreductase activity"/>
    <property type="evidence" value="ECO:0007669"/>
    <property type="project" value="InterPro"/>
</dbReference>
<evidence type="ECO:0000256" key="1">
    <source>
        <dbReference type="ARBA" id="ARBA00037217"/>
    </source>
</evidence>
<evidence type="ECO:0000313" key="5">
    <source>
        <dbReference type="EMBL" id="MBB6473053.1"/>
    </source>
</evidence>
<comment type="caution">
    <text evidence="5">The sequence shown here is derived from an EMBL/GenBank/DDBJ whole genome shotgun (WGS) entry which is preliminary data.</text>
</comment>
<organism evidence="5 6">
    <name type="scientific">Sphaerisporangium rubeum</name>
    <dbReference type="NCBI Taxonomy" id="321317"/>
    <lineage>
        <taxon>Bacteria</taxon>
        <taxon>Bacillati</taxon>
        <taxon>Actinomycetota</taxon>
        <taxon>Actinomycetes</taxon>
        <taxon>Streptosporangiales</taxon>
        <taxon>Streptosporangiaceae</taxon>
        <taxon>Sphaerisporangium</taxon>
    </lineage>
</organism>
<dbReference type="PANTHER" id="PTHR10668:SF103">
    <property type="entry name" value="PYRIDINE NUCLEOTIDE-DISULFIDE OXIDOREDUCTASE DOMAIN-CONTAINING PROTEIN 2"/>
    <property type="match status" value="1"/>
</dbReference>